<protein>
    <submittedName>
        <fullName evidence="2">Uncharacterized protein</fullName>
    </submittedName>
</protein>
<sequence>MPAVQCFRSPGYSTCLGLGRGILGLFYDTQIYTCCPCVVSHQLPAVNNVRMLAGAWLLARYSSESRHSQKYSALFRTEDVHHPCNGGSITLLTSMMVCSQLLGSGVSRHQYHSIRVESWTRPKLQPIPKSHRRRRLGSKPEIHHLRRHVVRCCGDADLGFGGSGCVRRTRHTRSPAKAERDQS</sequence>
<comment type="caution">
    <text evidence="2">The sequence shown here is derived from an EMBL/GenBank/DDBJ whole genome shotgun (WGS) entry which is preliminary data.</text>
</comment>
<reference evidence="2" key="1">
    <citation type="journal article" date="2023" name="Mol. Phylogenet. Evol.">
        <title>Genome-scale phylogeny and comparative genomics of the fungal order Sordariales.</title>
        <authorList>
            <person name="Hensen N."/>
            <person name="Bonometti L."/>
            <person name="Westerberg I."/>
            <person name="Brannstrom I.O."/>
            <person name="Guillou S."/>
            <person name="Cros-Aarteil S."/>
            <person name="Calhoun S."/>
            <person name="Haridas S."/>
            <person name="Kuo A."/>
            <person name="Mondo S."/>
            <person name="Pangilinan J."/>
            <person name="Riley R."/>
            <person name="LaButti K."/>
            <person name="Andreopoulos B."/>
            <person name="Lipzen A."/>
            <person name="Chen C."/>
            <person name="Yan M."/>
            <person name="Daum C."/>
            <person name="Ng V."/>
            <person name="Clum A."/>
            <person name="Steindorff A."/>
            <person name="Ohm R.A."/>
            <person name="Martin F."/>
            <person name="Silar P."/>
            <person name="Natvig D.O."/>
            <person name="Lalanne C."/>
            <person name="Gautier V."/>
            <person name="Ament-Velasquez S.L."/>
            <person name="Kruys A."/>
            <person name="Hutchinson M.I."/>
            <person name="Powell A.J."/>
            <person name="Barry K."/>
            <person name="Miller A.N."/>
            <person name="Grigoriev I.V."/>
            <person name="Debuchy R."/>
            <person name="Gladieux P."/>
            <person name="Hiltunen Thoren M."/>
            <person name="Johannesson H."/>
        </authorList>
    </citation>
    <scope>NUCLEOTIDE SEQUENCE</scope>
    <source>
        <strain evidence="2">CBS 123565</strain>
    </source>
</reference>
<dbReference type="EMBL" id="MU853403">
    <property type="protein sequence ID" value="KAK4136615.1"/>
    <property type="molecule type" value="Genomic_DNA"/>
</dbReference>
<keyword evidence="3" id="KW-1185">Reference proteome</keyword>
<gene>
    <name evidence="2" type="ORF">BT67DRAFT_185582</name>
</gene>
<evidence type="ECO:0000313" key="3">
    <source>
        <dbReference type="Proteomes" id="UP001304895"/>
    </source>
</evidence>
<proteinExistence type="predicted"/>
<dbReference type="Proteomes" id="UP001304895">
    <property type="component" value="Unassembled WGS sequence"/>
</dbReference>
<accession>A0AAN6UPT4</accession>
<name>A0AAN6UPT4_9PEZI</name>
<evidence type="ECO:0000256" key="1">
    <source>
        <dbReference type="SAM" id="MobiDB-lite"/>
    </source>
</evidence>
<evidence type="ECO:0000313" key="2">
    <source>
        <dbReference type="EMBL" id="KAK4136615.1"/>
    </source>
</evidence>
<feature type="region of interest" description="Disordered" evidence="1">
    <location>
        <begin position="164"/>
        <end position="183"/>
    </location>
</feature>
<dbReference type="AlphaFoldDB" id="A0AAN6UPT4"/>
<organism evidence="2 3">
    <name type="scientific">Trichocladium antarcticum</name>
    <dbReference type="NCBI Taxonomy" id="1450529"/>
    <lineage>
        <taxon>Eukaryota</taxon>
        <taxon>Fungi</taxon>
        <taxon>Dikarya</taxon>
        <taxon>Ascomycota</taxon>
        <taxon>Pezizomycotina</taxon>
        <taxon>Sordariomycetes</taxon>
        <taxon>Sordariomycetidae</taxon>
        <taxon>Sordariales</taxon>
        <taxon>Chaetomiaceae</taxon>
        <taxon>Trichocladium</taxon>
    </lineage>
</organism>
<reference evidence="2" key="2">
    <citation type="submission" date="2023-05" db="EMBL/GenBank/DDBJ databases">
        <authorList>
            <consortium name="Lawrence Berkeley National Laboratory"/>
            <person name="Steindorff A."/>
            <person name="Hensen N."/>
            <person name="Bonometti L."/>
            <person name="Westerberg I."/>
            <person name="Brannstrom I.O."/>
            <person name="Guillou S."/>
            <person name="Cros-Aarteil S."/>
            <person name="Calhoun S."/>
            <person name="Haridas S."/>
            <person name="Kuo A."/>
            <person name="Mondo S."/>
            <person name="Pangilinan J."/>
            <person name="Riley R."/>
            <person name="Labutti K."/>
            <person name="Andreopoulos B."/>
            <person name="Lipzen A."/>
            <person name="Chen C."/>
            <person name="Yanf M."/>
            <person name="Daum C."/>
            <person name="Ng V."/>
            <person name="Clum A."/>
            <person name="Ohm R."/>
            <person name="Martin F."/>
            <person name="Silar P."/>
            <person name="Natvig D."/>
            <person name="Lalanne C."/>
            <person name="Gautier V."/>
            <person name="Ament-Velasquez S.L."/>
            <person name="Kruys A."/>
            <person name="Hutchinson M.I."/>
            <person name="Powell A.J."/>
            <person name="Barry K."/>
            <person name="Miller A.N."/>
            <person name="Grigoriev I.V."/>
            <person name="Debuchy R."/>
            <person name="Gladieux P."/>
            <person name="Thoren M.H."/>
            <person name="Johannesson H."/>
        </authorList>
    </citation>
    <scope>NUCLEOTIDE SEQUENCE</scope>
    <source>
        <strain evidence="2">CBS 123565</strain>
    </source>
</reference>